<comment type="caution">
    <text evidence="1">The sequence shown here is derived from an EMBL/GenBank/DDBJ whole genome shotgun (WGS) entry which is preliminary data.</text>
</comment>
<protein>
    <submittedName>
        <fullName evidence="1">Uncharacterized protein</fullName>
    </submittedName>
</protein>
<dbReference type="RefSeq" id="WP_109800099.1">
    <property type="nucleotide sequence ID" value="NZ_QGKS01000089.1"/>
</dbReference>
<evidence type="ECO:0000313" key="1">
    <source>
        <dbReference type="EMBL" id="PWR16890.1"/>
    </source>
</evidence>
<dbReference type="EMBL" id="QGKS01000089">
    <property type="protein sequence ID" value="PWR16890.1"/>
    <property type="molecule type" value="Genomic_DNA"/>
</dbReference>
<name>A0A317DS45_9ACTN</name>
<reference evidence="1 2" key="1">
    <citation type="submission" date="2018-05" db="EMBL/GenBank/DDBJ databases">
        <title>Micromonosporas from Atacama Desert.</title>
        <authorList>
            <person name="Carro L."/>
            <person name="Golinska P."/>
            <person name="Klenk H.-P."/>
            <person name="Goodfellow M."/>
        </authorList>
    </citation>
    <scope>NUCLEOTIDE SEQUENCE [LARGE SCALE GENOMIC DNA]</scope>
    <source>
        <strain evidence="1 2">4G51</strain>
    </source>
</reference>
<dbReference type="AlphaFoldDB" id="A0A317DS45"/>
<sequence length="62" mass="6888">MSTTHHALASFARQVADLVPGDDQQDEYGKITLLTTRLRASTEPTEVAALAMRDELRMLKCL</sequence>
<proteinExistence type="predicted"/>
<gene>
    <name evidence="1" type="ORF">DKT69_03185</name>
</gene>
<dbReference type="Proteomes" id="UP000246050">
    <property type="component" value="Unassembled WGS sequence"/>
</dbReference>
<evidence type="ECO:0000313" key="2">
    <source>
        <dbReference type="Proteomes" id="UP000246050"/>
    </source>
</evidence>
<accession>A0A317DS45</accession>
<organism evidence="1 2">
    <name type="scientific">Micromonospora sicca</name>
    <dbReference type="NCBI Taxonomy" id="2202420"/>
    <lineage>
        <taxon>Bacteria</taxon>
        <taxon>Bacillati</taxon>
        <taxon>Actinomycetota</taxon>
        <taxon>Actinomycetes</taxon>
        <taxon>Micromonosporales</taxon>
        <taxon>Micromonosporaceae</taxon>
        <taxon>Micromonospora</taxon>
    </lineage>
</organism>